<dbReference type="EMBL" id="JARBHA010000009">
    <property type="protein sequence ID" value="KAJ9691835.1"/>
    <property type="molecule type" value="Genomic_DNA"/>
</dbReference>
<name>A0AA38ZN30_VITRO</name>
<dbReference type="InterPro" id="IPR035669">
    <property type="entry name" value="SGNH_plant_lipase-like"/>
</dbReference>
<dbReference type="CDD" id="cd01837">
    <property type="entry name" value="SGNH_plant_lipase_like"/>
    <property type="match status" value="1"/>
</dbReference>
<evidence type="ECO:0000313" key="4">
    <source>
        <dbReference type="EMBL" id="KAJ9691835.1"/>
    </source>
</evidence>
<dbReference type="Proteomes" id="UP001168098">
    <property type="component" value="Unassembled WGS sequence"/>
</dbReference>
<organism evidence="4 5">
    <name type="scientific">Vitis rotundifolia</name>
    <name type="common">Muscadine grape</name>
    <dbReference type="NCBI Taxonomy" id="103349"/>
    <lineage>
        <taxon>Eukaryota</taxon>
        <taxon>Viridiplantae</taxon>
        <taxon>Streptophyta</taxon>
        <taxon>Embryophyta</taxon>
        <taxon>Tracheophyta</taxon>
        <taxon>Spermatophyta</taxon>
        <taxon>Magnoliopsida</taxon>
        <taxon>eudicotyledons</taxon>
        <taxon>Gunneridae</taxon>
        <taxon>Pentapetalae</taxon>
        <taxon>rosids</taxon>
        <taxon>Vitales</taxon>
        <taxon>Vitaceae</taxon>
        <taxon>Viteae</taxon>
        <taxon>Vitis</taxon>
    </lineage>
</organism>
<dbReference type="SUPFAM" id="SSF52266">
    <property type="entry name" value="SGNH hydrolase"/>
    <property type="match status" value="1"/>
</dbReference>
<comment type="similarity">
    <text evidence="1">Belongs to the 'GDSL' lipolytic enzyme family.</text>
</comment>
<keyword evidence="5" id="KW-1185">Reference proteome</keyword>
<dbReference type="InterPro" id="IPR044552">
    <property type="entry name" value="GLIP1-5/GLL25"/>
</dbReference>
<feature type="chain" id="PRO_5041338959" evidence="3">
    <location>
        <begin position="27"/>
        <end position="405"/>
    </location>
</feature>
<keyword evidence="2 3" id="KW-0732">Signal</keyword>
<dbReference type="PANTHER" id="PTHR45966">
    <property type="entry name" value="GDSL-LIKE LIPASE/ACYLHYDROLASE"/>
    <property type="match status" value="1"/>
</dbReference>
<dbReference type="GO" id="GO:0016298">
    <property type="term" value="F:lipase activity"/>
    <property type="evidence" value="ECO:0007669"/>
    <property type="project" value="TreeGrafter"/>
</dbReference>
<evidence type="ECO:0000256" key="3">
    <source>
        <dbReference type="SAM" id="SignalP"/>
    </source>
</evidence>
<dbReference type="Pfam" id="PF00657">
    <property type="entry name" value="Lipase_GDSL"/>
    <property type="match status" value="1"/>
</dbReference>
<sequence>MASFSSFHMIHVLLIFSSCLLIPTSCQSHPHQPQNHVAFFIFGDSLLDPGNNNYINTTTEDQANFRPYGETFFKYPTGRFSDGRLIPDFIAEYAKLPLIPPYLQPGNHQFTYGANFASGGAGALDEISQGLVVNLNTQLRYFKKVEKHLRQKLGDEESKKLLLEAVYLISIGGNDYISPLFRNYSVFQIYSHRQYLDMVMGNLTVVIQEIYQKGGRKFGFVNMGPLGCLPAIKAIKLQQGGTGECLEEATVLVKLHNRVLPEVLQKLESKLKGFKYSIFDFYATAKERMDTTLQNMIACCGSGPYRGLCSCGGMRGTKEYELCSNVSEYMFFDSFHPTDRVYQQLAELVWSGTHNVIKPYNLKLGKTQEFLAHEFEIKDLRNLKYFIRMEITRSKMGIAVSQCMF</sequence>
<dbReference type="InterPro" id="IPR001087">
    <property type="entry name" value="GDSL"/>
</dbReference>
<dbReference type="InterPro" id="IPR036514">
    <property type="entry name" value="SGNH_hydro_sf"/>
</dbReference>
<proteinExistence type="inferred from homology"/>
<dbReference type="PANTHER" id="PTHR45966:SF1">
    <property type="entry name" value="GDSL ESTERASE_LIPASE 1-RELATED"/>
    <property type="match status" value="1"/>
</dbReference>
<evidence type="ECO:0000256" key="2">
    <source>
        <dbReference type="ARBA" id="ARBA00022729"/>
    </source>
</evidence>
<comment type="caution">
    <text evidence="4">The sequence shown here is derived from an EMBL/GenBank/DDBJ whole genome shotgun (WGS) entry which is preliminary data.</text>
</comment>
<reference evidence="4 5" key="1">
    <citation type="journal article" date="2023" name="BMC Biotechnol.">
        <title>Vitis rotundifolia cv Carlos genome sequencing.</title>
        <authorList>
            <person name="Huff M."/>
            <person name="Hulse-Kemp A."/>
            <person name="Scheffler B."/>
            <person name="Youngblood R."/>
            <person name="Simpson S."/>
            <person name="Babiker E."/>
            <person name="Staton M."/>
        </authorList>
    </citation>
    <scope>NUCLEOTIDE SEQUENCE [LARGE SCALE GENOMIC DNA]</scope>
    <source>
        <tissue evidence="4">Leaf</tissue>
    </source>
</reference>
<protein>
    <submittedName>
        <fullName evidence="4">Uncharacterized protein</fullName>
    </submittedName>
</protein>
<dbReference type="Gene3D" id="3.40.50.1110">
    <property type="entry name" value="SGNH hydrolase"/>
    <property type="match status" value="1"/>
</dbReference>
<evidence type="ECO:0000256" key="1">
    <source>
        <dbReference type="ARBA" id="ARBA00008668"/>
    </source>
</evidence>
<dbReference type="AlphaFoldDB" id="A0AA38ZN30"/>
<accession>A0AA38ZN30</accession>
<feature type="signal peptide" evidence="3">
    <location>
        <begin position="1"/>
        <end position="26"/>
    </location>
</feature>
<evidence type="ECO:0000313" key="5">
    <source>
        <dbReference type="Proteomes" id="UP001168098"/>
    </source>
</evidence>
<gene>
    <name evidence="4" type="ORF">PVL29_011111</name>
</gene>